<evidence type="ECO:0000259" key="18">
    <source>
        <dbReference type="PROSITE" id="PS51720"/>
    </source>
</evidence>
<keyword evidence="8" id="KW-0378">Hydrolase</keyword>
<evidence type="ECO:0000313" key="19">
    <source>
        <dbReference type="EMBL" id="CAD8581524.1"/>
    </source>
</evidence>
<keyword evidence="12" id="KW-1133">Transmembrane helix</keyword>
<dbReference type="InterPro" id="IPR045058">
    <property type="entry name" value="GIMA/IAN/Toc"/>
</dbReference>
<dbReference type="PROSITE" id="PS51720">
    <property type="entry name" value="G_AIG1"/>
    <property type="match status" value="1"/>
</dbReference>
<dbReference type="InterPro" id="IPR024283">
    <property type="entry name" value="TOC159_MAD"/>
</dbReference>
<proteinExistence type="inferred from homology"/>
<comment type="similarity">
    <text evidence="16">Belongs to the TRAFAC class TrmE-Era-EngA-EngB-Septin-like GTPase superfamily. AIG1/Toc34/Toc159-like paraseptin GTPase family. TOC159 subfamily.</text>
</comment>
<keyword evidence="7" id="KW-0547">Nucleotide-binding</keyword>
<organism evidence="20">
    <name type="scientific">Ostreococcus mediterraneus</name>
    <dbReference type="NCBI Taxonomy" id="1486918"/>
    <lineage>
        <taxon>Eukaryota</taxon>
        <taxon>Viridiplantae</taxon>
        <taxon>Chlorophyta</taxon>
        <taxon>Mamiellophyceae</taxon>
        <taxon>Mamiellales</taxon>
        <taxon>Bathycoccaceae</taxon>
        <taxon>Ostreococcus</taxon>
    </lineage>
</organism>
<dbReference type="PANTHER" id="PTHR10903">
    <property type="entry name" value="GTPASE, IMAP FAMILY MEMBER-RELATED"/>
    <property type="match status" value="1"/>
</dbReference>
<keyword evidence="6" id="KW-0479">Metal-binding</keyword>
<keyword evidence="9" id="KW-1002">Plastid outer membrane</keyword>
<keyword evidence="2" id="KW-0813">Transport</keyword>
<dbReference type="PANTHER" id="PTHR10903:SF135">
    <property type="entry name" value="TRANSLOCASE OF CHLOROPLAST 120, CHLOROPLASTIC-RELATED"/>
    <property type="match status" value="1"/>
</dbReference>
<evidence type="ECO:0000256" key="9">
    <source>
        <dbReference type="ARBA" id="ARBA00022805"/>
    </source>
</evidence>
<evidence type="ECO:0000256" key="11">
    <source>
        <dbReference type="ARBA" id="ARBA00022927"/>
    </source>
</evidence>
<feature type="region of interest" description="Disordered" evidence="17">
    <location>
        <begin position="1"/>
        <end position="52"/>
    </location>
</feature>
<sequence length="758" mass="81806">MSAADAEAYDDEQEEDIDEYVDDEGDEEIEDTGDDDDDDEYEEETETNVAAGADAAAKFRAAGAAAPMLAKSFASTVREAAGSALTAIKPKAAPVEPLVKPDPSDEDAMRAYNLQMLRIKLLRLASRLDQSPRNTVVAQVIYRLELAEQLKAGRGGQRAQEANNSSFDRAVALAEQAEKDNAGEDLEFTCTILLLGKSGVGKSAVINSLLGEGSAPSGTSDADATKKVTLIEKKVHGMTLRLIDTPGLQASAADIRYNSTIMNDAKRFTKSNKPDIVLYFDRLDIPSRSDAADLPLLKQITSTFGQAVWFNAIVVLTHASAAPPDGANGQPISYEMYVAQRSHIVQQTIRQAAGDMRLMNPVALAENHPMCRTNRVGERVLPNGQVWRPQLLLLCFASKILTEANTLLNLQAEQQKQGAGGRGGMPGQQKVPPLPFLLSSLITTRKPRRLIEYADDDFEDLENEIISGEPSPYDIPADQMEPLPTPKQVAIPAPDPVLPPSFDGDTPGHHYRFLESNQQWSCRPIVDAHGWDHEAGIEGFSVEHQFVLKDQVPGVLQAQISKDKKDSNLGFEGEMSIPHSRNLISTTGVDIQTVGGELVYTARGETRWKFCAVDKLIGGLSASLVGGVVALGTKIENRFKARPGMKIVVSTGAVTAQKDVAYAGNLEAIVRHSEDPSNPNSSTVSASFMNWRGDLALGCNGMSSIQVGKDTQLTGSFNINSRGTGKISVRATTNERMSLGSVGLVPIICAIWGRIRGD</sequence>
<comment type="subcellular location">
    <subcellularLocation>
        <location evidence="15">Plastid</location>
        <location evidence="15">Chloroplast outer membrane</location>
        <topology evidence="15">Single-pass membrane protein</topology>
    </subcellularLocation>
</comment>
<dbReference type="InterPro" id="IPR006703">
    <property type="entry name" value="G_AIG1"/>
</dbReference>
<evidence type="ECO:0000313" key="20">
    <source>
        <dbReference type="EMBL" id="CAD8581525.1"/>
    </source>
</evidence>
<evidence type="ECO:0000256" key="8">
    <source>
        <dbReference type="ARBA" id="ARBA00022801"/>
    </source>
</evidence>
<protein>
    <recommendedName>
        <fullName evidence="18">AIG1-type G domain-containing protein</fullName>
    </recommendedName>
</protein>
<evidence type="ECO:0000256" key="14">
    <source>
        <dbReference type="ARBA" id="ARBA00023136"/>
    </source>
</evidence>
<dbReference type="GO" id="GO:0016787">
    <property type="term" value="F:hydrolase activity"/>
    <property type="evidence" value="ECO:0007669"/>
    <property type="project" value="UniProtKB-KW"/>
</dbReference>
<feature type="domain" description="AIG1-type G" evidence="18">
    <location>
        <begin position="187"/>
        <end position="419"/>
    </location>
</feature>
<dbReference type="SUPFAM" id="SSF52540">
    <property type="entry name" value="P-loop containing nucleoside triphosphate hydrolases"/>
    <property type="match status" value="1"/>
</dbReference>
<keyword evidence="4" id="KW-0934">Plastid</keyword>
<evidence type="ECO:0000256" key="12">
    <source>
        <dbReference type="ARBA" id="ARBA00022989"/>
    </source>
</evidence>
<evidence type="ECO:0000256" key="13">
    <source>
        <dbReference type="ARBA" id="ARBA00023134"/>
    </source>
</evidence>
<keyword evidence="11" id="KW-0653">Protein transport</keyword>
<evidence type="ECO:0000256" key="3">
    <source>
        <dbReference type="ARBA" id="ARBA00022528"/>
    </source>
</evidence>
<keyword evidence="3" id="KW-0150">Chloroplast</keyword>
<gene>
    <name evidence="19" type="ORF">OMED0929_LOCUS3376</name>
    <name evidence="20" type="ORF">OMED0929_LOCUS3377</name>
</gene>
<dbReference type="Pfam" id="PF11886">
    <property type="entry name" value="TOC159_MAD"/>
    <property type="match status" value="1"/>
</dbReference>
<evidence type="ECO:0000256" key="1">
    <source>
        <dbReference type="ARBA" id="ARBA00001946"/>
    </source>
</evidence>
<dbReference type="GO" id="GO:0005525">
    <property type="term" value="F:GTP binding"/>
    <property type="evidence" value="ECO:0007669"/>
    <property type="project" value="UniProtKB-KW"/>
</dbReference>
<evidence type="ECO:0000256" key="2">
    <source>
        <dbReference type="ARBA" id="ARBA00022448"/>
    </source>
</evidence>
<evidence type="ECO:0000256" key="6">
    <source>
        <dbReference type="ARBA" id="ARBA00022723"/>
    </source>
</evidence>
<evidence type="ECO:0000256" key="16">
    <source>
        <dbReference type="ARBA" id="ARBA00023775"/>
    </source>
</evidence>
<reference evidence="20" key="1">
    <citation type="submission" date="2021-01" db="EMBL/GenBank/DDBJ databases">
        <authorList>
            <person name="Corre E."/>
            <person name="Pelletier E."/>
            <person name="Niang G."/>
            <person name="Scheremetjew M."/>
            <person name="Finn R."/>
            <person name="Kale V."/>
            <person name="Holt S."/>
            <person name="Cochrane G."/>
            <person name="Meng A."/>
            <person name="Brown T."/>
            <person name="Cohen L."/>
        </authorList>
    </citation>
    <scope>NUCLEOTIDE SEQUENCE</scope>
    <source>
        <strain evidence="20">Clade-D-RCC2572</strain>
    </source>
</reference>
<feature type="compositionally biased region" description="Acidic residues" evidence="17">
    <location>
        <begin position="7"/>
        <end position="46"/>
    </location>
</feature>
<accession>A0A6U0E754</accession>
<evidence type="ECO:0000256" key="17">
    <source>
        <dbReference type="SAM" id="MobiDB-lite"/>
    </source>
</evidence>
<keyword evidence="5" id="KW-0812">Transmembrane</keyword>
<dbReference type="GO" id="GO:0015031">
    <property type="term" value="P:protein transport"/>
    <property type="evidence" value="ECO:0007669"/>
    <property type="project" value="UniProtKB-KW"/>
</dbReference>
<evidence type="ECO:0000256" key="7">
    <source>
        <dbReference type="ARBA" id="ARBA00022741"/>
    </source>
</evidence>
<dbReference type="EMBL" id="HBEW01004030">
    <property type="protein sequence ID" value="CAD8581524.1"/>
    <property type="molecule type" value="Transcribed_RNA"/>
</dbReference>
<dbReference type="Gene3D" id="3.40.50.300">
    <property type="entry name" value="P-loop containing nucleotide triphosphate hydrolases"/>
    <property type="match status" value="1"/>
</dbReference>
<keyword evidence="13" id="KW-0342">GTP-binding</keyword>
<keyword evidence="14" id="KW-0472">Membrane</keyword>
<evidence type="ECO:0000256" key="10">
    <source>
        <dbReference type="ARBA" id="ARBA00022842"/>
    </source>
</evidence>
<comment type="cofactor">
    <cofactor evidence="1">
        <name>Mg(2+)</name>
        <dbReference type="ChEBI" id="CHEBI:18420"/>
    </cofactor>
</comment>
<evidence type="ECO:0000256" key="5">
    <source>
        <dbReference type="ARBA" id="ARBA00022692"/>
    </source>
</evidence>
<dbReference type="FunFam" id="3.40.50.300:FF:000413">
    <property type="entry name" value="Translocase of chloroplast 120, chloroplastic"/>
    <property type="match status" value="1"/>
</dbReference>
<dbReference type="AlphaFoldDB" id="A0A6U0E754"/>
<dbReference type="Pfam" id="PF04548">
    <property type="entry name" value="AIG1"/>
    <property type="match status" value="1"/>
</dbReference>
<evidence type="ECO:0000256" key="4">
    <source>
        <dbReference type="ARBA" id="ARBA00022640"/>
    </source>
</evidence>
<dbReference type="GO" id="GO:0046872">
    <property type="term" value="F:metal ion binding"/>
    <property type="evidence" value="ECO:0007669"/>
    <property type="project" value="UniProtKB-KW"/>
</dbReference>
<keyword evidence="10" id="KW-0460">Magnesium</keyword>
<name>A0A6U0E754_9CHLO</name>
<dbReference type="EMBL" id="HBEW01004031">
    <property type="protein sequence ID" value="CAD8581525.1"/>
    <property type="molecule type" value="Transcribed_RNA"/>
</dbReference>
<dbReference type="GO" id="GO:0009707">
    <property type="term" value="C:chloroplast outer membrane"/>
    <property type="evidence" value="ECO:0007669"/>
    <property type="project" value="UniProtKB-SubCell"/>
</dbReference>
<dbReference type="InterPro" id="IPR027417">
    <property type="entry name" value="P-loop_NTPase"/>
</dbReference>
<evidence type="ECO:0000256" key="15">
    <source>
        <dbReference type="ARBA" id="ARBA00023766"/>
    </source>
</evidence>
<dbReference type="GO" id="GO:0045036">
    <property type="term" value="P:protein targeting to chloroplast"/>
    <property type="evidence" value="ECO:0007669"/>
    <property type="project" value="TreeGrafter"/>
</dbReference>